<proteinExistence type="predicted"/>
<sequence>MVRRRWVWGQAGYWLVVAAGAGAVAAAVDTAPPGAVDGDDLLGPALAQLAAVLCAGLAVLVAVFWLVAWWRLGAGRWWAQAAALLAFPVAFLVAAVAPGVWELPALLGLMVVPVLGLVAALRHAGPPSR</sequence>
<evidence type="ECO:0000313" key="2">
    <source>
        <dbReference type="EMBL" id="GAA4853452.1"/>
    </source>
</evidence>
<keyword evidence="1" id="KW-1133">Transmembrane helix</keyword>
<keyword evidence="3" id="KW-1185">Reference proteome</keyword>
<organism evidence="2 3">
    <name type="scientific">Kitasatospora terrestris</name>
    <dbReference type="NCBI Taxonomy" id="258051"/>
    <lineage>
        <taxon>Bacteria</taxon>
        <taxon>Bacillati</taxon>
        <taxon>Actinomycetota</taxon>
        <taxon>Actinomycetes</taxon>
        <taxon>Kitasatosporales</taxon>
        <taxon>Streptomycetaceae</taxon>
        <taxon>Kitasatospora</taxon>
    </lineage>
</organism>
<accession>A0ABP9DN36</accession>
<evidence type="ECO:0008006" key="4">
    <source>
        <dbReference type="Google" id="ProtNLM"/>
    </source>
</evidence>
<evidence type="ECO:0000313" key="3">
    <source>
        <dbReference type="Proteomes" id="UP001501752"/>
    </source>
</evidence>
<keyword evidence="1" id="KW-0812">Transmembrane</keyword>
<comment type="caution">
    <text evidence="2">The sequence shown here is derived from an EMBL/GenBank/DDBJ whole genome shotgun (WGS) entry which is preliminary data.</text>
</comment>
<keyword evidence="1" id="KW-0472">Membrane</keyword>
<gene>
    <name evidence="2" type="ORF">GCM10023235_33430</name>
</gene>
<dbReference type="EMBL" id="BAABIS010000001">
    <property type="protein sequence ID" value="GAA4853452.1"/>
    <property type="molecule type" value="Genomic_DNA"/>
</dbReference>
<feature type="transmembrane region" description="Helical" evidence="1">
    <location>
        <begin position="103"/>
        <end position="121"/>
    </location>
</feature>
<protein>
    <recommendedName>
        <fullName evidence="4">Integral membrane protein</fullName>
    </recommendedName>
</protein>
<feature type="transmembrane region" description="Helical" evidence="1">
    <location>
        <begin position="77"/>
        <end position="97"/>
    </location>
</feature>
<reference evidence="3" key="1">
    <citation type="journal article" date="2019" name="Int. J. Syst. Evol. Microbiol.">
        <title>The Global Catalogue of Microorganisms (GCM) 10K type strain sequencing project: providing services to taxonomists for standard genome sequencing and annotation.</title>
        <authorList>
            <consortium name="The Broad Institute Genomics Platform"/>
            <consortium name="The Broad Institute Genome Sequencing Center for Infectious Disease"/>
            <person name="Wu L."/>
            <person name="Ma J."/>
        </authorList>
    </citation>
    <scope>NUCLEOTIDE SEQUENCE [LARGE SCALE GENOMIC DNA]</scope>
    <source>
        <strain evidence="3">JCM 13006</strain>
    </source>
</reference>
<dbReference type="Proteomes" id="UP001501752">
    <property type="component" value="Unassembled WGS sequence"/>
</dbReference>
<evidence type="ECO:0000256" key="1">
    <source>
        <dbReference type="SAM" id="Phobius"/>
    </source>
</evidence>
<feature type="transmembrane region" description="Helical" evidence="1">
    <location>
        <begin position="50"/>
        <end position="70"/>
    </location>
</feature>
<name>A0ABP9DN36_9ACTN</name>